<dbReference type="PROSITE" id="PS50966">
    <property type="entry name" value="ZF_SWIM"/>
    <property type="match status" value="1"/>
</dbReference>
<evidence type="ECO:0000313" key="6">
    <source>
        <dbReference type="Proteomes" id="UP001652625"/>
    </source>
</evidence>
<keyword evidence="1" id="KW-0479">Metal-binding</keyword>
<dbReference type="PANTHER" id="PTHR22619">
    <property type="entry name" value="ZINC FINGER SWIM DOMAIN CONTAINING PROTEIN 4, 5, 6"/>
    <property type="match status" value="1"/>
</dbReference>
<keyword evidence="2 4" id="KW-0863">Zinc-finger</keyword>
<dbReference type="Proteomes" id="UP001652625">
    <property type="component" value="Chromosome 05"/>
</dbReference>
<organism evidence="6 7">
    <name type="scientific">Hydra vulgaris</name>
    <name type="common">Hydra</name>
    <name type="synonym">Hydra attenuata</name>
    <dbReference type="NCBI Taxonomy" id="6087"/>
    <lineage>
        <taxon>Eukaryota</taxon>
        <taxon>Metazoa</taxon>
        <taxon>Cnidaria</taxon>
        <taxon>Hydrozoa</taxon>
        <taxon>Hydroidolina</taxon>
        <taxon>Anthoathecata</taxon>
        <taxon>Aplanulata</taxon>
        <taxon>Hydridae</taxon>
        <taxon>Hydra</taxon>
    </lineage>
</organism>
<dbReference type="PANTHER" id="PTHR22619:SF0">
    <property type="entry name" value="ZINC FINGER SWIM DOMAIN-CONTAINING PROTEIN 6-LIKE PROTEIN"/>
    <property type="match status" value="1"/>
</dbReference>
<dbReference type="InterPro" id="IPR007527">
    <property type="entry name" value="Znf_SWIM"/>
</dbReference>
<dbReference type="RefSeq" id="XP_065654337.1">
    <property type="nucleotide sequence ID" value="XM_065798265.1"/>
</dbReference>
<evidence type="ECO:0000313" key="7">
    <source>
        <dbReference type="RefSeq" id="XP_065654337.1"/>
    </source>
</evidence>
<gene>
    <name evidence="7" type="primary">LOC100205589</name>
</gene>
<keyword evidence="3" id="KW-0862">Zinc</keyword>
<dbReference type="InterPro" id="IPR048370">
    <property type="entry name" value="ZSWIM4-8_C"/>
</dbReference>
<proteinExistence type="predicted"/>
<dbReference type="Pfam" id="PF21055">
    <property type="entry name" value="ZSWIM4-8_C"/>
    <property type="match status" value="1"/>
</dbReference>
<reference evidence="7" key="1">
    <citation type="submission" date="2025-08" db="UniProtKB">
        <authorList>
            <consortium name="RefSeq"/>
        </authorList>
    </citation>
    <scope>IDENTIFICATION</scope>
</reference>
<protein>
    <submittedName>
        <fullName evidence="7">Zinc finger SWIM domain-containing protein 6</fullName>
    </submittedName>
</protein>
<feature type="domain" description="SWIM-type" evidence="5">
    <location>
        <begin position="133"/>
        <end position="170"/>
    </location>
</feature>
<evidence type="ECO:0000256" key="1">
    <source>
        <dbReference type="ARBA" id="ARBA00022723"/>
    </source>
</evidence>
<evidence type="ECO:0000256" key="2">
    <source>
        <dbReference type="ARBA" id="ARBA00022771"/>
    </source>
</evidence>
<sequence>MASKKKRHCVMECSGPKKQKMLSHVRSLLDITSQCIAGNFPYEEVEQKIGCIPSPVLKRILYYAFPLKESSIEMYSSNKLYANTTDLLKQPFHTGLKLVETGSVDDVVQIGFHLNGTVQERIGICSKQKIYTFKCSINFDRNCITSTQCSCSKKNLLWCSHVVALAIYRIRNADSIPIKPPISDSIVQLKKKDLQKLLLMLVSSHKNDILPSVQKLLDEITVPNSEFNLICGLPDPTAGGSCGEDIIWFMDQENIKEQIKIDMVEGTAGRNVIAHLNKVREMLAAKDSNYLNLLTAVTDAILEESINKPQIQVCHRVQRIYDELQSLWFCVFLNPNLPSSIKNKLRTYLYKYFECDLCPTENYDDKHSKKLLQEVVNCENSKDDLFILASTVESLRLCGCEEKALNISQRALQIQRQLERKNFFGSNTNPIQIFYNCFIDNKLDSEAYEIAIISLFNSFELPKGEYAQNRLTHRCEKLISLLEKHDIKNVQIKAILTQYSNEFYSRFSNIPNCLNILPNHCFARYIFESLSTSDVSLAFQLGLYFLPLVLNKNETENEDEDQLVLENLRYNDTSCYVISHVEHQQGELASSLLKVCLINPSYLKITLNSILDDVKNPSQLVRLSKICRDTAVTEQKVNGEITNSTNEELLGAAFELSVRSVRLVNNIDERKTCIRWLVSCAVETGRRAIEFIIRNWNDLFEAKEISSDVGPILTSQPVFFHLNLTSLNDKEKLLSDIRTMVIEACIKDPVPCTLFALTLCENETESLELVCQIVYESSPRFNTAQLFSVARYLESKKHQQKAFKIAIQALKKLDIGPLENQHPAICDVLWLGSLACTLGMDELTQLIPVIENCIHNPLLLTEIAQRCETMNTHSGIKYSCLHEPLNRLIAYAQKLFVQDVEIKLHSITRKNYLDFTKYLQKIRKAFTLSEDGAEQFHWLIDYIMTSQRGKKKLHQVLSETFLCCQ</sequence>
<evidence type="ECO:0000256" key="4">
    <source>
        <dbReference type="PROSITE-ProRule" id="PRU00325"/>
    </source>
</evidence>
<accession>A0ABM4BYL6</accession>
<name>A0ABM4BYL6_HYDVU</name>
<dbReference type="GeneID" id="100205589"/>
<keyword evidence="6" id="KW-1185">Reference proteome</keyword>
<evidence type="ECO:0000259" key="5">
    <source>
        <dbReference type="PROSITE" id="PS50966"/>
    </source>
</evidence>
<evidence type="ECO:0000256" key="3">
    <source>
        <dbReference type="ARBA" id="ARBA00022833"/>
    </source>
</evidence>